<organism evidence="1 2">
    <name type="scientific">Tenacibaculum pelagium</name>
    <dbReference type="NCBI Taxonomy" id="2759527"/>
    <lineage>
        <taxon>Bacteria</taxon>
        <taxon>Pseudomonadati</taxon>
        <taxon>Bacteroidota</taxon>
        <taxon>Flavobacteriia</taxon>
        <taxon>Flavobacteriales</taxon>
        <taxon>Flavobacteriaceae</taxon>
        <taxon>Tenacibaculum</taxon>
    </lineage>
</organism>
<accession>A0A839AMU8</accession>
<gene>
    <name evidence="1" type="ORF">H3Z83_04160</name>
</gene>
<name>A0A839AMU8_9FLAO</name>
<evidence type="ECO:0000313" key="1">
    <source>
        <dbReference type="EMBL" id="MBA6155718.1"/>
    </source>
</evidence>
<dbReference type="EMBL" id="JACGLS010000001">
    <property type="protein sequence ID" value="MBA6155718.1"/>
    <property type="molecule type" value="Genomic_DNA"/>
</dbReference>
<dbReference type="AlphaFoldDB" id="A0A839AMU8"/>
<reference evidence="1 2" key="1">
    <citation type="submission" date="2020-07" db="EMBL/GenBank/DDBJ databases">
        <title>Bacterium isolated from marine sediment.</title>
        <authorList>
            <person name="Shang D."/>
            <person name="Du Z.-J."/>
        </authorList>
    </citation>
    <scope>NUCLEOTIDE SEQUENCE [LARGE SCALE GENOMIC DNA]</scope>
    <source>
        <strain evidence="1 2">S7007</strain>
    </source>
</reference>
<dbReference type="RefSeq" id="WP_182124202.1">
    <property type="nucleotide sequence ID" value="NZ_JACGLS010000001.1"/>
</dbReference>
<proteinExistence type="predicted"/>
<protein>
    <submittedName>
        <fullName evidence="1">Uncharacterized protein</fullName>
    </submittedName>
</protein>
<keyword evidence="2" id="KW-1185">Reference proteome</keyword>
<comment type="caution">
    <text evidence="1">The sequence shown here is derived from an EMBL/GenBank/DDBJ whole genome shotgun (WGS) entry which is preliminary data.</text>
</comment>
<sequence length="144" mass="17200">MKFSKLVFLLMIMNFYSCSSDIYRIKEYTASFEKINEFIISKSLKEGNVFRIVKKNHFAIFKKAVKGSKLCSINYFPKLGIVYKFQCNNNSKDNFIDSDDKFYLIKILDEEAILLEYPQFLDYCKRPIKLNDNWFLIEQNITYD</sequence>
<dbReference type="Proteomes" id="UP000563906">
    <property type="component" value="Unassembled WGS sequence"/>
</dbReference>
<evidence type="ECO:0000313" key="2">
    <source>
        <dbReference type="Proteomes" id="UP000563906"/>
    </source>
</evidence>